<gene>
    <name evidence="1" type="ORF">DL89DRAFT_273370</name>
</gene>
<accession>A0A1Y1VQM2</accession>
<protein>
    <submittedName>
        <fullName evidence="1">Uncharacterized protein</fullName>
    </submittedName>
</protein>
<name>A0A1Y1VQM2_9FUNG</name>
<dbReference type="GeneID" id="63805707"/>
<comment type="caution">
    <text evidence="1">The sequence shown here is derived from an EMBL/GenBank/DDBJ whole genome shotgun (WGS) entry which is preliminary data.</text>
</comment>
<organism evidence="1 2">
    <name type="scientific">Linderina pennispora</name>
    <dbReference type="NCBI Taxonomy" id="61395"/>
    <lineage>
        <taxon>Eukaryota</taxon>
        <taxon>Fungi</taxon>
        <taxon>Fungi incertae sedis</taxon>
        <taxon>Zoopagomycota</taxon>
        <taxon>Kickxellomycotina</taxon>
        <taxon>Kickxellomycetes</taxon>
        <taxon>Kickxellales</taxon>
        <taxon>Kickxellaceae</taxon>
        <taxon>Linderina</taxon>
    </lineage>
</organism>
<evidence type="ECO:0000313" key="1">
    <source>
        <dbReference type="EMBL" id="ORX63463.1"/>
    </source>
</evidence>
<dbReference type="EMBL" id="MCFD01000201">
    <property type="protein sequence ID" value="ORX63463.1"/>
    <property type="molecule type" value="Genomic_DNA"/>
</dbReference>
<sequence length="155" mass="16964">MAARTDDGGEPLAIADVNGANDKEVRVSISGQQTSIKQRVKSTGWKFSDLSGAAYKWIVQTRRQAGSCMTVEGMQLLVFDGNQFWYCGYANLTIDENVSEELRLLALLSWALSAITTFGSRPGNGSKARVSTTVLDILSNTPHHEHQKCSNRISI</sequence>
<keyword evidence="2" id="KW-1185">Reference proteome</keyword>
<reference evidence="1 2" key="1">
    <citation type="submission" date="2016-07" db="EMBL/GenBank/DDBJ databases">
        <title>Pervasive Adenine N6-methylation of Active Genes in Fungi.</title>
        <authorList>
            <consortium name="DOE Joint Genome Institute"/>
            <person name="Mondo S.J."/>
            <person name="Dannebaum R.O."/>
            <person name="Kuo R.C."/>
            <person name="Labutti K."/>
            <person name="Haridas S."/>
            <person name="Kuo A."/>
            <person name="Salamov A."/>
            <person name="Ahrendt S.R."/>
            <person name="Lipzen A."/>
            <person name="Sullivan W."/>
            <person name="Andreopoulos W.B."/>
            <person name="Clum A."/>
            <person name="Lindquist E."/>
            <person name="Daum C."/>
            <person name="Ramamoorthy G.K."/>
            <person name="Gryganskyi A."/>
            <person name="Culley D."/>
            <person name="Magnuson J.K."/>
            <person name="James T.Y."/>
            <person name="O'Malley M.A."/>
            <person name="Stajich J.E."/>
            <person name="Spatafora J.W."/>
            <person name="Visel A."/>
            <person name="Grigoriev I.V."/>
        </authorList>
    </citation>
    <scope>NUCLEOTIDE SEQUENCE [LARGE SCALE GENOMIC DNA]</scope>
    <source>
        <strain evidence="1 2">ATCC 12442</strain>
    </source>
</reference>
<feature type="non-terminal residue" evidence="1">
    <location>
        <position position="155"/>
    </location>
</feature>
<evidence type="ECO:0000313" key="2">
    <source>
        <dbReference type="Proteomes" id="UP000193922"/>
    </source>
</evidence>
<dbReference type="AlphaFoldDB" id="A0A1Y1VQM2"/>
<proteinExistence type="predicted"/>
<dbReference type="Proteomes" id="UP000193922">
    <property type="component" value="Unassembled WGS sequence"/>
</dbReference>
<dbReference type="RefSeq" id="XP_040738955.1">
    <property type="nucleotide sequence ID" value="XM_040889059.1"/>
</dbReference>